<evidence type="ECO:0000313" key="1">
    <source>
        <dbReference type="EMBL" id="GIM46317.1"/>
    </source>
</evidence>
<protein>
    <submittedName>
        <fullName evidence="1">Uncharacterized protein</fullName>
    </submittedName>
</protein>
<dbReference type="Proteomes" id="UP001057291">
    <property type="component" value="Unassembled WGS sequence"/>
</dbReference>
<comment type="caution">
    <text evidence="1">The sequence shown here is derived from an EMBL/GenBank/DDBJ whole genome shotgun (WGS) entry which is preliminary data.</text>
</comment>
<dbReference type="RefSeq" id="WP_369414700.1">
    <property type="nucleotide sequence ID" value="NZ_BOQE01000001.1"/>
</dbReference>
<name>A0AAV4LFT1_9BACL</name>
<dbReference type="AlphaFoldDB" id="A0AAV4LFT1"/>
<accession>A0AAV4LFT1</accession>
<evidence type="ECO:0000313" key="2">
    <source>
        <dbReference type="Proteomes" id="UP001057291"/>
    </source>
</evidence>
<organism evidence="1 2">
    <name type="scientific">Collibacillus ludicampi</name>
    <dbReference type="NCBI Taxonomy" id="2771369"/>
    <lineage>
        <taxon>Bacteria</taxon>
        <taxon>Bacillati</taxon>
        <taxon>Bacillota</taxon>
        <taxon>Bacilli</taxon>
        <taxon>Bacillales</taxon>
        <taxon>Alicyclobacillaceae</taxon>
        <taxon>Collibacillus</taxon>
    </lineage>
</organism>
<proteinExistence type="predicted"/>
<dbReference type="EMBL" id="BOQE01000001">
    <property type="protein sequence ID" value="GIM46317.1"/>
    <property type="molecule type" value="Genomic_DNA"/>
</dbReference>
<keyword evidence="2" id="KW-1185">Reference proteome</keyword>
<reference evidence="1" key="1">
    <citation type="journal article" date="2023" name="Int. J. Syst. Evol. Microbiol.">
        <title>Collibacillus ludicampi gen. nov., sp. nov., a new soil bacterium of the family Alicyclobacillaceae.</title>
        <authorList>
            <person name="Jojima T."/>
            <person name="Ioku Y."/>
            <person name="Fukuta Y."/>
            <person name="Shirasaka N."/>
            <person name="Matsumura Y."/>
            <person name="Mori M."/>
        </authorList>
    </citation>
    <scope>NUCLEOTIDE SEQUENCE</scope>
    <source>
        <strain evidence="1">TP075</strain>
    </source>
</reference>
<gene>
    <name evidence="1" type="ORF">DNHGIG_18660</name>
</gene>
<sequence>MIEEKGIDEHLREALAHLETALNKSVATVLKNEAAKREIGQKWEGFLGEFFGYIREKGKENKVNLLGWISFPRIWK</sequence>